<feature type="coiled-coil region" evidence="2">
    <location>
        <begin position="126"/>
        <end position="160"/>
    </location>
</feature>
<dbReference type="Gene3D" id="3.30.40.10">
    <property type="entry name" value="Zinc/RING finger domain, C3HC4 (zinc finger)"/>
    <property type="match status" value="1"/>
</dbReference>
<feature type="compositionally biased region" description="Gly residues" evidence="3">
    <location>
        <begin position="303"/>
        <end position="316"/>
    </location>
</feature>
<dbReference type="PANTHER" id="PTHR47384:SF2">
    <property type="entry name" value="E3 UBIQUITIN-PROTEIN LIGASE CCNB1IP1 HOMOLOG"/>
    <property type="match status" value="1"/>
</dbReference>
<proteinExistence type="predicted"/>
<dbReference type="AlphaFoldDB" id="A0AA38TGQ7"/>
<keyword evidence="2" id="KW-0175">Coiled coil</keyword>
<evidence type="ECO:0000313" key="6">
    <source>
        <dbReference type="Proteomes" id="UP001172457"/>
    </source>
</evidence>
<protein>
    <recommendedName>
        <fullName evidence="4">RING-type domain-containing protein</fullName>
    </recommendedName>
</protein>
<dbReference type="InterPro" id="IPR001841">
    <property type="entry name" value="Znf_RING"/>
</dbReference>
<dbReference type="EMBL" id="JARYMX010000002">
    <property type="protein sequence ID" value="KAJ9560638.1"/>
    <property type="molecule type" value="Genomic_DNA"/>
</dbReference>
<organism evidence="5 6">
    <name type="scientific">Centaurea solstitialis</name>
    <name type="common">yellow star-thistle</name>
    <dbReference type="NCBI Taxonomy" id="347529"/>
    <lineage>
        <taxon>Eukaryota</taxon>
        <taxon>Viridiplantae</taxon>
        <taxon>Streptophyta</taxon>
        <taxon>Embryophyta</taxon>
        <taxon>Tracheophyta</taxon>
        <taxon>Spermatophyta</taxon>
        <taxon>Magnoliopsida</taxon>
        <taxon>eudicotyledons</taxon>
        <taxon>Gunneridae</taxon>
        <taxon>Pentapetalae</taxon>
        <taxon>asterids</taxon>
        <taxon>campanulids</taxon>
        <taxon>Asterales</taxon>
        <taxon>Asteraceae</taxon>
        <taxon>Carduoideae</taxon>
        <taxon>Cardueae</taxon>
        <taxon>Centaureinae</taxon>
        <taxon>Centaurea</taxon>
    </lineage>
</organism>
<evidence type="ECO:0000259" key="4">
    <source>
        <dbReference type="PROSITE" id="PS50089"/>
    </source>
</evidence>
<dbReference type="InterPro" id="IPR013083">
    <property type="entry name" value="Znf_RING/FYVE/PHD"/>
</dbReference>
<evidence type="ECO:0000256" key="3">
    <source>
        <dbReference type="SAM" id="MobiDB-lite"/>
    </source>
</evidence>
<sequence length="345" mass="38735">MRCNACWQELEGRAISTTCGHIFCNEDASKILSNDAGCPICDQVLSKSLMKPVDINPSEEWTNMAMAGISPQILMKSAYRSVTFYVGQKELELQFKMKRIVAQCRQKCEAMQEKFTQKLEQVHTAYQKMAKRCQMMEQEIESLTKDKQELQEKFSEKSRLATSLPIISNLAPIFAIGTLEASSSLLLPTYRQMRKLEEMYDQLRSEYESIKRSAIQPANNFFSRAEPDLFASPANMMDSRDSMRKDWSVLTPETSGPHEDIWPPTTRQNSGNFGQFDISSSSRVQHSTMPVESRRPGHSMFIGGGGGGSGGDGGGASNPSMTLRNLILSPMKRPQLSRSRPQLFT</sequence>
<dbReference type="InterPro" id="IPR055328">
    <property type="entry name" value="HEI10-like"/>
</dbReference>
<dbReference type="Proteomes" id="UP001172457">
    <property type="component" value="Chromosome 2"/>
</dbReference>
<evidence type="ECO:0000256" key="2">
    <source>
        <dbReference type="SAM" id="Coils"/>
    </source>
</evidence>
<dbReference type="FunFam" id="3.30.40.10:FF:000405">
    <property type="entry name" value="E3 ubiquitin-protein ligase CCNB1IP1 homolog"/>
    <property type="match status" value="1"/>
</dbReference>
<name>A0AA38TGQ7_9ASTR</name>
<feature type="domain" description="RING-type" evidence="4">
    <location>
        <begin position="3"/>
        <end position="42"/>
    </location>
</feature>
<keyword evidence="6" id="KW-1185">Reference proteome</keyword>
<keyword evidence="1" id="KW-0863">Zinc-finger</keyword>
<dbReference type="PROSITE" id="PS50089">
    <property type="entry name" value="ZF_RING_2"/>
    <property type="match status" value="1"/>
</dbReference>
<gene>
    <name evidence="5" type="ORF">OSB04_005798</name>
</gene>
<comment type="caution">
    <text evidence="5">The sequence shown here is derived from an EMBL/GenBank/DDBJ whole genome shotgun (WGS) entry which is preliminary data.</text>
</comment>
<keyword evidence="1" id="KW-0862">Zinc</keyword>
<reference evidence="5" key="1">
    <citation type="submission" date="2023-03" db="EMBL/GenBank/DDBJ databases">
        <title>Chromosome-scale reference genome and RAD-based genetic map of yellow starthistle (Centaurea solstitialis) reveal putative structural variation and QTLs associated with invader traits.</title>
        <authorList>
            <person name="Reatini B."/>
            <person name="Cang F.A."/>
            <person name="Jiang Q."/>
            <person name="Mckibben M.T.W."/>
            <person name="Barker M.S."/>
            <person name="Rieseberg L.H."/>
            <person name="Dlugosch K.M."/>
        </authorList>
    </citation>
    <scope>NUCLEOTIDE SEQUENCE</scope>
    <source>
        <strain evidence="5">CAN-66</strain>
        <tissue evidence="5">Leaf</tissue>
    </source>
</reference>
<dbReference type="SUPFAM" id="SSF57850">
    <property type="entry name" value="RING/U-box"/>
    <property type="match status" value="1"/>
</dbReference>
<evidence type="ECO:0000313" key="5">
    <source>
        <dbReference type="EMBL" id="KAJ9560638.1"/>
    </source>
</evidence>
<keyword evidence="1" id="KW-0479">Metal-binding</keyword>
<dbReference type="GO" id="GO:0051026">
    <property type="term" value="P:chiasma assembly"/>
    <property type="evidence" value="ECO:0007669"/>
    <property type="project" value="TreeGrafter"/>
</dbReference>
<dbReference type="PANTHER" id="PTHR47384">
    <property type="entry name" value="E3 UBIQUITIN-PROTEIN LIGASE CCNB1IP1 HOMOLOG"/>
    <property type="match status" value="1"/>
</dbReference>
<dbReference type="GO" id="GO:0008270">
    <property type="term" value="F:zinc ion binding"/>
    <property type="evidence" value="ECO:0007669"/>
    <property type="project" value="UniProtKB-KW"/>
</dbReference>
<evidence type="ECO:0000256" key="1">
    <source>
        <dbReference type="PROSITE-ProRule" id="PRU00175"/>
    </source>
</evidence>
<dbReference type="Pfam" id="PF14634">
    <property type="entry name" value="zf-RING_5"/>
    <property type="match status" value="1"/>
</dbReference>
<accession>A0AA38TGQ7</accession>
<feature type="region of interest" description="Disordered" evidence="3">
    <location>
        <begin position="303"/>
        <end position="322"/>
    </location>
</feature>